<organism evidence="6 7">
    <name type="scientific">Ricinus communis</name>
    <name type="common">Castor bean</name>
    <dbReference type="NCBI Taxonomy" id="3988"/>
    <lineage>
        <taxon>Eukaryota</taxon>
        <taxon>Viridiplantae</taxon>
        <taxon>Streptophyta</taxon>
        <taxon>Embryophyta</taxon>
        <taxon>Tracheophyta</taxon>
        <taxon>Spermatophyta</taxon>
        <taxon>Magnoliopsida</taxon>
        <taxon>eudicotyledons</taxon>
        <taxon>Gunneridae</taxon>
        <taxon>Pentapetalae</taxon>
        <taxon>rosids</taxon>
        <taxon>fabids</taxon>
        <taxon>Malpighiales</taxon>
        <taxon>Euphorbiaceae</taxon>
        <taxon>Acalyphoideae</taxon>
        <taxon>Acalypheae</taxon>
        <taxon>Ricinus</taxon>
    </lineage>
</organism>
<evidence type="ECO:0000256" key="4">
    <source>
        <dbReference type="ARBA" id="ARBA00023002"/>
    </source>
</evidence>
<evidence type="ECO:0000256" key="1">
    <source>
        <dbReference type="ARBA" id="ARBA00007118"/>
    </source>
</evidence>
<evidence type="ECO:0000313" key="6">
    <source>
        <dbReference type="EMBL" id="EEF23572.1"/>
    </source>
</evidence>
<keyword evidence="4" id="KW-0560">Oxidoreductase</keyword>
<reference evidence="7" key="1">
    <citation type="journal article" date="2010" name="Nat. Biotechnol.">
        <title>Draft genome sequence of the oilseed species Ricinus communis.</title>
        <authorList>
            <person name="Chan A.P."/>
            <person name="Crabtree J."/>
            <person name="Zhao Q."/>
            <person name="Lorenzi H."/>
            <person name="Orvis J."/>
            <person name="Puiu D."/>
            <person name="Melake-Berhan A."/>
            <person name="Jones K.M."/>
            <person name="Redman J."/>
            <person name="Chen G."/>
            <person name="Cahoon E.B."/>
            <person name="Gedil M."/>
            <person name="Stanke M."/>
            <person name="Haas B.J."/>
            <person name="Wortman J.R."/>
            <person name="Fraser-Liggett C.M."/>
            <person name="Ravel J."/>
            <person name="Rabinowicz P.D."/>
        </authorList>
    </citation>
    <scope>NUCLEOTIDE SEQUENCE [LARGE SCALE GENOMIC DNA]</scope>
    <source>
        <strain evidence="7">cv. Hale</strain>
    </source>
</reference>
<sequence>MYERASSGAAPVADIAPIASYSGVYQERRRACGWQLYSTLGIERGDRAASAKQALENFRFFDAPHLILITTHASLGARGMLDCGGYVTNLMLAAQAIGIATVPQASIAYRADVLRAQLQVPEDDLIVCGVSLGWPDDDHIANSYRMSRAPIDEVVRFVD</sequence>
<dbReference type="InterPro" id="IPR000415">
    <property type="entry name" value="Nitroreductase-like"/>
</dbReference>
<accession>B9TKP3</accession>
<feature type="domain" description="Nitroreductase" evidence="5">
    <location>
        <begin position="48"/>
        <end position="134"/>
    </location>
</feature>
<proteinExistence type="inferred from homology"/>
<dbReference type="InterPro" id="IPR029479">
    <property type="entry name" value="Nitroreductase"/>
</dbReference>
<evidence type="ECO:0000259" key="5">
    <source>
        <dbReference type="Pfam" id="PF00881"/>
    </source>
</evidence>
<evidence type="ECO:0000313" key="7">
    <source>
        <dbReference type="Proteomes" id="UP000008311"/>
    </source>
</evidence>
<dbReference type="STRING" id="3988.B9TKP3"/>
<dbReference type="InParanoid" id="B9TKP3"/>
<gene>
    <name evidence="6" type="ORF">RCOM_1982220</name>
</gene>
<comment type="similarity">
    <text evidence="1">Belongs to the nitroreductase family.</text>
</comment>
<dbReference type="Proteomes" id="UP000008311">
    <property type="component" value="Unassembled WGS sequence"/>
</dbReference>
<evidence type="ECO:0000256" key="2">
    <source>
        <dbReference type="ARBA" id="ARBA00022630"/>
    </source>
</evidence>
<keyword evidence="2" id="KW-0285">Flavoprotein</keyword>
<dbReference type="eggNOG" id="ENOG502SGC3">
    <property type="taxonomic scope" value="Eukaryota"/>
</dbReference>
<protein>
    <recommendedName>
        <fullName evidence="5">Nitroreductase domain-containing protein</fullName>
    </recommendedName>
</protein>
<dbReference type="AlphaFoldDB" id="B9TKP3"/>
<dbReference type="PANTHER" id="PTHR23026:SF90">
    <property type="entry name" value="IODOTYROSINE DEIODINASE 1"/>
    <property type="match status" value="1"/>
</dbReference>
<name>B9TKP3_RICCO</name>
<dbReference type="GO" id="GO:0016491">
    <property type="term" value="F:oxidoreductase activity"/>
    <property type="evidence" value="ECO:0000318"/>
    <property type="project" value="GO_Central"/>
</dbReference>
<keyword evidence="7" id="KW-1185">Reference proteome</keyword>
<keyword evidence="3" id="KW-0288">FMN</keyword>
<dbReference type="SUPFAM" id="SSF55469">
    <property type="entry name" value="FMN-dependent nitroreductase-like"/>
    <property type="match status" value="1"/>
</dbReference>
<dbReference type="PANTHER" id="PTHR23026">
    <property type="entry name" value="NADPH NITROREDUCTASE"/>
    <property type="match status" value="1"/>
</dbReference>
<evidence type="ECO:0000256" key="3">
    <source>
        <dbReference type="ARBA" id="ARBA00022643"/>
    </source>
</evidence>
<dbReference type="Gene3D" id="3.40.109.10">
    <property type="entry name" value="NADH Oxidase"/>
    <property type="match status" value="1"/>
</dbReference>
<dbReference type="Pfam" id="PF00881">
    <property type="entry name" value="Nitroreductase"/>
    <property type="match status" value="1"/>
</dbReference>
<dbReference type="InterPro" id="IPR050627">
    <property type="entry name" value="Nitroreductase/BluB"/>
</dbReference>
<dbReference type="EMBL" id="EQ985547">
    <property type="protein sequence ID" value="EEF23572.1"/>
    <property type="molecule type" value="Genomic_DNA"/>
</dbReference>